<sequence>MMPLSPQLHRAVLLATILMLLLRVKGVRPQKGGPDPTKSSQKETLPSTDQGEEQFEERFVASSMGEMWQLLDMAQQEDEMAGTVVARVHLFSLAFCVNLASIMVFL</sequence>
<protein>
    <submittedName>
        <fullName evidence="4">Sperm-egg fusion protein LLCFC1</fullName>
    </submittedName>
</protein>
<dbReference type="InterPro" id="IPR031684">
    <property type="entry name" value="LLCFC1"/>
</dbReference>
<dbReference type="Pfam" id="PF15838">
    <property type="entry name" value="LLCFC1"/>
    <property type="match status" value="1"/>
</dbReference>
<organism evidence="3 4">
    <name type="scientific">Orycteropus afer afer</name>
    <dbReference type="NCBI Taxonomy" id="1230840"/>
    <lineage>
        <taxon>Eukaryota</taxon>
        <taxon>Metazoa</taxon>
        <taxon>Chordata</taxon>
        <taxon>Craniata</taxon>
        <taxon>Vertebrata</taxon>
        <taxon>Euteleostomi</taxon>
        <taxon>Mammalia</taxon>
        <taxon>Eutheria</taxon>
        <taxon>Afrotheria</taxon>
        <taxon>Tubulidentata</taxon>
        <taxon>Orycteropodidae</taxon>
        <taxon>Orycteropus</taxon>
    </lineage>
</organism>
<dbReference type="PANTHER" id="PTHR37348">
    <property type="entry name" value="LLLL AND CFNLAS MOTIF-CONTAINING PROTEIN 1"/>
    <property type="match status" value="1"/>
</dbReference>
<dbReference type="Proteomes" id="UP000694850">
    <property type="component" value="Unplaced"/>
</dbReference>
<feature type="chain" id="PRO_5034858966" evidence="2">
    <location>
        <begin position="27"/>
        <end position="106"/>
    </location>
</feature>
<keyword evidence="3" id="KW-1185">Reference proteome</keyword>
<name>A0A8B7B7R0_ORYAF</name>
<dbReference type="GO" id="GO:0007342">
    <property type="term" value="P:fusion of sperm to egg plasma membrane involved in single fertilization"/>
    <property type="evidence" value="ECO:0007669"/>
    <property type="project" value="InterPro"/>
</dbReference>
<evidence type="ECO:0000256" key="1">
    <source>
        <dbReference type="SAM" id="MobiDB-lite"/>
    </source>
</evidence>
<gene>
    <name evidence="4" type="primary">LLCFC1</name>
</gene>
<feature type="region of interest" description="Disordered" evidence="1">
    <location>
        <begin position="28"/>
        <end position="53"/>
    </location>
</feature>
<evidence type="ECO:0000313" key="4">
    <source>
        <dbReference type="RefSeq" id="XP_007954791.1"/>
    </source>
</evidence>
<evidence type="ECO:0000256" key="2">
    <source>
        <dbReference type="SAM" id="SignalP"/>
    </source>
</evidence>
<dbReference type="PANTHER" id="PTHR37348:SF1">
    <property type="entry name" value="SPERM-EGG FUSION PROTEIN LLCFC1"/>
    <property type="match status" value="1"/>
</dbReference>
<accession>A0A8B7B7R0</accession>
<feature type="compositionally biased region" description="Polar residues" evidence="1">
    <location>
        <begin position="37"/>
        <end position="49"/>
    </location>
</feature>
<proteinExistence type="predicted"/>
<feature type="signal peptide" evidence="2">
    <location>
        <begin position="1"/>
        <end position="26"/>
    </location>
</feature>
<evidence type="ECO:0000313" key="3">
    <source>
        <dbReference type="Proteomes" id="UP000694850"/>
    </source>
</evidence>
<dbReference type="RefSeq" id="XP_007954791.1">
    <property type="nucleotide sequence ID" value="XM_007956600.2"/>
</dbReference>
<dbReference type="AlphaFoldDB" id="A0A8B7B7R0"/>
<keyword evidence="2" id="KW-0732">Signal</keyword>
<reference evidence="4" key="1">
    <citation type="submission" date="2025-08" db="UniProtKB">
        <authorList>
            <consortium name="RefSeq"/>
        </authorList>
    </citation>
    <scope>IDENTIFICATION</scope>
</reference>
<dbReference type="OrthoDB" id="9836289at2759"/>